<dbReference type="Proteomes" id="UP000295021">
    <property type="component" value="Unassembled WGS sequence"/>
</dbReference>
<proteinExistence type="predicted"/>
<reference evidence="1 2" key="1">
    <citation type="submission" date="2019-03" db="EMBL/GenBank/DDBJ databases">
        <title>Genomic Encyclopedia of Type Strains, Phase IV (KMG-V): Genome sequencing to study the core and pangenomes of soil and plant-associated prokaryotes.</title>
        <authorList>
            <person name="Whitman W."/>
        </authorList>
    </citation>
    <scope>NUCLEOTIDE SEQUENCE [LARGE SCALE GENOMIC DNA]</scope>
    <source>
        <strain evidence="1 2">FB403</strain>
    </source>
</reference>
<evidence type="ECO:0008006" key="3">
    <source>
        <dbReference type="Google" id="ProtNLM"/>
    </source>
</evidence>
<sequence>MGILDQYPEVGNFIDKTDSYTLSASEMNSGGREYLIVTQVGEVDSGQLLFEITNQGLVLKESDNAVVIGPRIDTFSPAAALRCEVSDSGDIKAVHNESLESVDRFSSATGPDGGNLACVWAVRHIAKNALGRWITRTDGTAVFDPELRRCFGSNISERDVPAGGIIISPTEGSNIGHVGILGPPTGDDSRLIYSNSSAAALWKQNFTLKKWVARYRDMKRLKVHFYPIPVYLDGGSA</sequence>
<dbReference type="RefSeq" id="WP_132614697.1">
    <property type="nucleotide sequence ID" value="NZ_JAAXRO010000009.1"/>
</dbReference>
<evidence type="ECO:0000313" key="2">
    <source>
        <dbReference type="Proteomes" id="UP000295021"/>
    </source>
</evidence>
<accession>A0AAX2QCI8</accession>
<protein>
    <recommendedName>
        <fullName evidence="3">CHAP domain-containing protein</fullName>
    </recommendedName>
</protein>
<name>A0AAX2QCI8_9HYPH</name>
<organism evidence="1 2">
    <name type="scientific">Rhizobium laguerreae</name>
    <dbReference type="NCBI Taxonomy" id="1076926"/>
    <lineage>
        <taxon>Bacteria</taxon>
        <taxon>Pseudomonadati</taxon>
        <taxon>Pseudomonadota</taxon>
        <taxon>Alphaproteobacteria</taxon>
        <taxon>Hyphomicrobiales</taxon>
        <taxon>Rhizobiaceae</taxon>
        <taxon>Rhizobium/Agrobacterium group</taxon>
        <taxon>Rhizobium</taxon>
    </lineage>
</organism>
<gene>
    <name evidence="1" type="ORF">EV131_12440</name>
</gene>
<dbReference type="AlphaFoldDB" id="A0AAX2QCI8"/>
<evidence type="ECO:0000313" key="1">
    <source>
        <dbReference type="EMBL" id="TCU13903.1"/>
    </source>
</evidence>
<dbReference type="EMBL" id="SMBI01000024">
    <property type="protein sequence ID" value="TCU13903.1"/>
    <property type="molecule type" value="Genomic_DNA"/>
</dbReference>
<comment type="caution">
    <text evidence="1">The sequence shown here is derived from an EMBL/GenBank/DDBJ whole genome shotgun (WGS) entry which is preliminary data.</text>
</comment>